<dbReference type="SUPFAM" id="SSF52540">
    <property type="entry name" value="P-loop containing nucleoside triphosphate hydrolases"/>
    <property type="match status" value="1"/>
</dbReference>
<evidence type="ECO:0000313" key="2">
    <source>
        <dbReference type="Proteomes" id="UP000187251"/>
    </source>
</evidence>
<dbReference type="Gene3D" id="3.40.50.300">
    <property type="entry name" value="P-loop containing nucleotide triphosphate hydrolases"/>
    <property type="match status" value="1"/>
</dbReference>
<organism evidence="1 2">
    <name type="scientific">Alcaligenes xylosoxydans xylosoxydans</name>
    <name type="common">Achromobacter xylosoxidans</name>
    <dbReference type="NCBI Taxonomy" id="85698"/>
    <lineage>
        <taxon>Bacteria</taxon>
        <taxon>Pseudomonadati</taxon>
        <taxon>Pseudomonadota</taxon>
        <taxon>Betaproteobacteria</taxon>
        <taxon>Burkholderiales</taxon>
        <taxon>Alcaligenaceae</taxon>
        <taxon>Achromobacter</taxon>
    </lineage>
</organism>
<protein>
    <recommendedName>
        <fullName evidence="3">Dephospho-CoA kinase</fullName>
    </recommendedName>
</protein>
<dbReference type="OrthoDB" id="5401711at2"/>
<evidence type="ECO:0008006" key="3">
    <source>
        <dbReference type="Google" id="ProtNLM"/>
    </source>
</evidence>
<comment type="caution">
    <text evidence="1">The sequence shown here is derived from an EMBL/GenBank/DDBJ whole genome shotgun (WGS) entry which is preliminary data.</text>
</comment>
<reference evidence="1 2" key="1">
    <citation type="submission" date="2016-09" db="EMBL/GenBank/DDBJ databases">
        <title>Phylogenomics of Achromobacter.</title>
        <authorList>
            <person name="Jeukens J."/>
            <person name="Freschi L."/>
            <person name="Vincent A.T."/>
            <person name="Emond-Rheault J.-G."/>
            <person name="Kukavica-Ibrulj I."/>
            <person name="Charette S.J."/>
            <person name="Levesque R.C."/>
        </authorList>
    </citation>
    <scope>NUCLEOTIDE SEQUENCE [LARGE SCALE GENOMIC DNA]</scope>
    <source>
        <strain evidence="1 2">AUS488</strain>
    </source>
</reference>
<sequence length="231" mass="25388">MHTPHFRDLPSAKSRSGPYLLVGLAGHAGAGKDTCADILASAHGFARLAFADAVRAELAAAFGVDLRLFSNRSTKEAPTHELALHRCADRTFVELMLSLPLGLTLDRALSPRWAMRLWGTEYRRSQSGKDYWLLRAHEALESLQRDGWRRIAITDVRFANEAALVNSLGGEVWRVKRPIADAVLAPHASEQEVTGIQVDRVIDNSAQTTAALAYDVLFAYHLATCTDHAFA</sequence>
<dbReference type="InterPro" id="IPR027417">
    <property type="entry name" value="P-loop_NTPase"/>
</dbReference>
<accession>A0A1R1JUF5</accession>
<dbReference type="RefSeq" id="WP_076412026.1">
    <property type="nucleotide sequence ID" value="NZ_MJMN01000013.1"/>
</dbReference>
<proteinExistence type="predicted"/>
<dbReference type="AlphaFoldDB" id="A0A1R1JUF5"/>
<evidence type="ECO:0000313" key="1">
    <source>
        <dbReference type="EMBL" id="OMG87985.1"/>
    </source>
</evidence>
<dbReference type="EMBL" id="MJMN01000013">
    <property type="protein sequence ID" value="OMG87985.1"/>
    <property type="molecule type" value="Genomic_DNA"/>
</dbReference>
<dbReference type="Proteomes" id="UP000187251">
    <property type="component" value="Unassembled WGS sequence"/>
</dbReference>
<name>A0A1R1JUF5_ALCXX</name>
<gene>
    <name evidence="1" type="ORF">BIZ92_10330</name>
</gene>